<gene>
    <name evidence="1" type="ORF">NQ315_016701</name>
</gene>
<dbReference type="PANTHER" id="PTHR46585">
    <property type="entry name" value="INTEGRASE CORE DOMAIN CONTAINING PROTEIN"/>
    <property type="match status" value="1"/>
</dbReference>
<proteinExistence type="predicted"/>
<evidence type="ECO:0000313" key="1">
    <source>
        <dbReference type="EMBL" id="KAJ8912745.1"/>
    </source>
</evidence>
<dbReference type="EMBL" id="JANEYG010000113">
    <property type="protein sequence ID" value="KAJ8912745.1"/>
    <property type="molecule type" value="Genomic_DNA"/>
</dbReference>
<sequence>MLWRAFSLGGEYKWIHILDDIVDKYNNTFHFTTRMKPIKITTRNERSLLKWVTMLVRIGKYREAFEKGYTPNWSSEICIIRKIKLSNPPTYLLQDEAGKVITGGFCKLELQKVKHPDAHLVEKVLRKKEIKFLLNDTLHKDNMISSDEETSEDRGNRMVSKLFNGDHGKKGWAQGISLLLGRKRMGSLVVIGRPGFIFTEQNVMLHHNR</sequence>
<dbReference type="AlphaFoldDB" id="A0AAV8VEY8"/>
<evidence type="ECO:0000313" key="2">
    <source>
        <dbReference type="Proteomes" id="UP001159042"/>
    </source>
</evidence>
<dbReference type="Proteomes" id="UP001159042">
    <property type="component" value="Unassembled WGS sequence"/>
</dbReference>
<protein>
    <submittedName>
        <fullName evidence="1">Uncharacterized protein</fullName>
    </submittedName>
</protein>
<name>A0AAV8VEY8_9CUCU</name>
<dbReference type="PANTHER" id="PTHR46585:SF1">
    <property type="entry name" value="CHROMO DOMAIN-CONTAINING PROTEIN"/>
    <property type="match status" value="1"/>
</dbReference>
<comment type="caution">
    <text evidence="1">The sequence shown here is derived from an EMBL/GenBank/DDBJ whole genome shotgun (WGS) entry which is preliminary data.</text>
</comment>
<keyword evidence="2" id="KW-1185">Reference proteome</keyword>
<reference evidence="1 2" key="1">
    <citation type="journal article" date="2023" name="Insect Mol. Biol.">
        <title>Genome sequencing provides insights into the evolution of gene families encoding plant cell wall-degrading enzymes in longhorned beetles.</title>
        <authorList>
            <person name="Shin N.R."/>
            <person name="Okamura Y."/>
            <person name="Kirsch R."/>
            <person name="Pauchet Y."/>
        </authorList>
    </citation>
    <scope>NUCLEOTIDE SEQUENCE [LARGE SCALE GENOMIC DNA]</scope>
    <source>
        <strain evidence="1">EAD_L_NR</strain>
    </source>
</reference>
<organism evidence="1 2">
    <name type="scientific">Exocentrus adspersus</name>
    <dbReference type="NCBI Taxonomy" id="1586481"/>
    <lineage>
        <taxon>Eukaryota</taxon>
        <taxon>Metazoa</taxon>
        <taxon>Ecdysozoa</taxon>
        <taxon>Arthropoda</taxon>
        <taxon>Hexapoda</taxon>
        <taxon>Insecta</taxon>
        <taxon>Pterygota</taxon>
        <taxon>Neoptera</taxon>
        <taxon>Endopterygota</taxon>
        <taxon>Coleoptera</taxon>
        <taxon>Polyphaga</taxon>
        <taxon>Cucujiformia</taxon>
        <taxon>Chrysomeloidea</taxon>
        <taxon>Cerambycidae</taxon>
        <taxon>Lamiinae</taxon>
        <taxon>Acanthocinini</taxon>
        <taxon>Exocentrus</taxon>
    </lineage>
</organism>
<accession>A0AAV8VEY8</accession>